<keyword evidence="1" id="KW-0472">Membrane</keyword>
<evidence type="ECO:0000313" key="2">
    <source>
        <dbReference type="EMBL" id="CTQ69788.1"/>
    </source>
</evidence>
<feature type="transmembrane region" description="Helical" evidence="1">
    <location>
        <begin position="229"/>
        <end position="247"/>
    </location>
</feature>
<feature type="transmembrane region" description="Helical" evidence="1">
    <location>
        <begin position="24"/>
        <end position="52"/>
    </location>
</feature>
<name>A0A0M7A408_9HYPH</name>
<feature type="transmembrane region" description="Helical" evidence="1">
    <location>
        <begin position="283"/>
        <end position="302"/>
    </location>
</feature>
<reference evidence="3" key="1">
    <citation type="submission" date="2015-07" db="EMBL/GenBank/DDBJ databases">
        <authorList>
            <person name="Rodrigo-Torres Lidia"/>
            <person name="Arahal R.David."/>
        </authorList>
    </citation>
    <scope>NUCLEOTIDE SEQUENCE [LARGE SCALE GENOMIC DNA]</scope>
    <source>
        <strain evidence="3">CECT 5096</strain>
    </source>
</reference>
<feature type="transmembrane region" description="Helical" evidence="1">
    <location>
        <begin position="126"/>
        <end position="144"/>
    </location>
</feature>
<dbReference type="AlphaFoldDB" id="A0A0M7A408"/>
<feature type="transmembrane region" description="Helical" evidence="1">
    <location>
        <begin position="101"/>
        <end position="120"/>
    </location>
</feature>
<proteinExistence type="predicted"/>
<feature type="transmembrane region" description="Helical" evidence="1">
    <location>
        <begin position="72"/>
        <end position="89"/>
    </location>
</feature>
<keyword evidence="1" id="KW-1133">Transmembrane helix</keyword>
<dbReference type="OrthoDB" id="9770040at2"/>
<feature type="transmembrane region" description="Helical" evidence="1">
    <location>
        <begin position="349"/>
        <end position="367"/>
    </location>
</feature>
<feature type="transmembrane region" description="Helical" evidence="1">
    <location>
        <begin position="253"/>
        <end position="271"/>
    </location>
</feature>
<dbReference type="EMBL" id="CXWC01000007">
    <property type="protein sequence ID" value="CTQ69788.1"/>
    <property type="molecule type" value="Genomic_DNA"/>
</dbReference>
<evidence type="ECO:0000256" key="1">
    <source>
        <dbReference type="SAM" id="Phobius"/>
    </source>
</evidence>
<dbReference type="RefSeq" id="WP_055391799.1">
    <property type="nucleotide sequence ID" value="NZ_CXWA01000018.1"/>
</dbReference>
<accession>A0A0M7A408</accession>
<dbReference type="GeneID" id="97669645"/>
<gene>
    <name evidence="2" type="ORF">LA5096_02254</name>
</gene>
<dbReference type="Pfam" id="PF05940">
    <property type="entry name" value="NnrS"/>
    <property type="match status" value="1"/>
</dbReference>
<feature type="transmembrane region" description="Helical" evidence="1">
    <location>
        <begin position="156"/>
        <end position="174"/>
    </location>
</feature>
<evidence type="ECO:0000313" key="3">
    <source>
        <dbReference type="Proteomes" id="UP000049983"/>
    </source>
</evidence>
<keyword evidence="3" id="KW-1185">Reference proteome</keyword>
<feature type="transmembrane region" description="Helical" evidence="1">
    <location>
        <begin position="373"/>
        <end position="396"/>
    </location>
</feature>
<organism evidence="2 3">
    <name type="scientific">Roseibium album</name>
    <dbReference type="NCBI Taxonomy" id="311410"/>
    <lineage>
        <taxon>Bacteria</taxon>
        <taxon>Pseudomonadati</taxon>
        <taxon>Pseudomonadota</taxon>
        <taxon>Alphaproteobacteria</taxon>
        <taxon>Hyphomicrobiales</taxon>
        <taxon>Stappiaceae</taxon>
        <taxon>Roseibium</taxon>
    </lineage>
</organism>
<dbReference type="Proteomes" id="UP000049983">
    <property type="component" value="Unassembled WGS sequence"/>
</dbReference>
<feature type="transmembrane region" description="Helical" evidence="1">
    <location>
        <begin position="314"/>
        <end position="337"/>
    </location>
</feature>
<keyword evidence="1" id="KW-0812">Transmembrane</keyword>
<dbReference type="InterPro" id="IPR010266">
    <property type="entry name" value="NnrS"/>
</dbReference>
<feature type="transmembrane region" description="Helical" evidence="1">
    <location>
        <begin position="186"/>
        <end position="208"/>
    </location>
</feature>
<sequence>MAAALHSPDVKGPRRFPTVLTAGFRFYFLSAGLFAVFSMLAWTLWLAAQAAGGDVATVPMSMAPHLWHAHEMLYGYTVAVMAGFFITAVPNWTGTREAGRVFVTASGCVWLSGRLGIWFSGVFDPVAVGLVDLAFIPILSTAILGRLAKKSQARNMIFLFLLTALFLGNLLMHLDWIGWSNNTAEAGVRVGIFASAAMIAIVGGRVVPAFTRNALNREGYGVSLPQSNAWLDRAGILLALLATLGSLPFVPEVLFGSVCFAAGGVNLVRLSGWRGWAVRKSPILWILHVAYLLLAVGYLLYGSALMLSFMSETAALHLLAAGAIGSMTLAMMTRASLGHSGRPLKVSRPIALAYLMVVAAALTRSFGSLAFDYFPVMLVSGFLWTGAFALFAWVYFPILAMPRPASRSD</sequence>
<protein>
    <submittedName>
        <fullName evidence="2">NnrS protein</fullName>
    </submittedName>
</protein>
<dbReference type="STRING" id="311410.LA5095_06181"/>